<dbReference type="AlphaFoldDB" id="A0AAV3JJX4"/>
<proteinExistence type="predicted"/>
<dbReference type="RefSeq" id="WP_000906796.1">
    <property type="nucleotide sequence ID" value="NZ_ANDB01000006.1"/>
</dbReference>
<protein>
    <recommendedName>
        <fullName evidence="1">HTH cro/C1-type domain-containing protein</fullName>
    </recommendedName>
</protein>
<evidence type="ECO:0000259" key="1">
    <source>
        <dbReference type="PROSITE" id="PS50943"/>
    </source>
</evidence>
<sequence>MLINRLAILLAERSLSGSRLAVDTGIAQSTISKITSNKSKQVDYATVNTICNNLKVTPSDFFEYSPIDYDISCVKDEDDSSILIFIKVSKFDTKICTLEFKAVPKYYVNQDQPDFFEESSLSIDKIKKEYTKVDKLIISLEAKNINKEKCDDFYDLPIVFQNILKNDLMEKVGYFLKNEIINVFSDEFTFKKNSFGRVDLLYFNSKATDHRIDIFLGSEISDWAEEELPF</sequence>
<dbReference type="InterPro" id="IPR010982">
    <property type="entry name" value="Lambda_DNA-bd_dom_sf"/>
</dbReference>
<dbReference type="Proteomes" id="UP000015267">
    <property type="component" value="Unassembled WGS sequence"/>
</dbReference>
<dbReference type="EMBL" id="ANDB01000006">
    <property type="protein sequence ID" value="EPW18110.1"/>
    <property type="molecule type" value="Genomic_DNA"/>
</dbReference>
<dbReference type="Pfam" id="PF13443">
    <property type="entry name" value="HTH_26"/>
    <property type="match status" value="1"/>
</dbReference>
<comment type="caution">
    <text evidence="2">The sequence shown here is derived from an EMBL/GenBank/DDBJ whole genome shotgun (WGS) entry which is preliminary data.</text>
</comment>
<feature type="domain" description="HTH cro/C1-type" evidence="1">
    <location>
        <begin position="6"/>
        <end position="61"/>
    </location>
</feature>
<evidence type="ECO:0000313" key="3">
    <source>
        <dbReference type="Proteomes" id="UP000015267"/>
    </source>
</evidence>
<evidence type="ECO:0000313" key="2">
    <source>
        <dbReference type="EMBL" id="EPW18110.1"/>
    </source>
</evidence>
<accession>A0AAV3JJX4</accession>
<gene>
    <name evidence="2" type="ORF">SAG0055_09275</name>
</gene>
<dbReference type="CDD" id="cd00093">
    <property type="entry name" value="HTH_XRE"/>
    <property type="match status" value="1"/>
</dbReference>
<dbReference type="InterPro" id="IPR001387">
    <property type="entry name" value="Cro/C1-type_HTH"/>
</dbReference>
<dbReference type="SMART" id="SM00530">
    <property type="entry name" value="HTH_XRE"/>
    <property type="match status" value="1"/>
</dbReference>
<dbReference type="PROSITE" id="PS50943">
    <property type="entry name" value="HTH_CROC1"/>
    <property type="match status" value="1"/>
</dbReference>
<name>A0AAV3JJX4_STRAG</name>
<dbReference type="SUPFAM" id="SSF47413">
    <property type="entry name" value="lambda repressor-like DNA-binding domains"/>
    <property type="match status" value="1"/>
</dbReference>
<reference evidence="2 3" key="1">
    <citation type="submission" date="2012-10" db="EMBL/GenBank/DDBJ databases">
        <authorList>
            <person name="Zadoks R.N."/>
            <person name="Moroni P."/>
            <person name="Richards V.P."/>
            <person name="Durkin S.A.S."/>
            <person name="Kim M."/>
            <person name="Pavinski Bitar P.D."/>
            <person name="Stanhope M.J."/>
            <person name="Town C.D."/>
            <person name="Venter J.C."/>
        </authorList>
    </citation>
    <scope>NUCLEOTIDE SEQUENCE [LARGE SCALE GENOMIC DNA]</scope>
    <source>
        <strain evidence="2 3">CCUG 29376</strain>
    </source>
</reference>
<dbReference type="Gene3D" id="1.10.260.40">
    <property type="entry name" value="lambda repressor-like DNA-binding domains"/>
    <property type="match status" value="1"/>
</dbReference>
<organism evidence="2 3">
    <name type="scientific">Streptococcus agalactiae CCUG 29376</name>
    <dbReference type="NCBI Taxonomy" id="1105255"/>
    <lineage>
        <taxon>Bacteria</taxon>
        <taxon>Bacillati</taxon>
        <taxon>Bacillota</taxon>
        <taxon>Bacilli</taxon>
        <taxon>Lactobacillales</taxon>
        <taxon>Streptococcaceae</taxon>
        <taxon>Streptococcus</taxon>
    </lineage>
</organism>
<dbReference type="GO" id="GO:0003677">
    <property type="term" value="F:DNA binding"/>
    <property type="evidence" value="ECO:0007669"/>
    <property type="project" value="InterPro"/>
</dbReference>